<name>A0A7W7C891_9PSEU</name>
<organism evidence="2 3">
    <name type="scientific">Crossiella cryophila</name>
    <dbReference type="NCBI Taxonomy" id="43355"/>
    <lineage>
        <taxon>Bacteria</taxon>
        <taxon>Bacillati</taxon>
        <taxon>Actinomycetota</taxon>
        <taxon>Actinomycetes</taxon>
        <taxon>Pseudonocardiales</taxon>
        <taxon>Pseudonocardiaceae</taxon>
        <taxon>Crossiella</taxon>
    </lineage>
</organism>
<accession>A0A7W7C891</accession>
<evidence type="ECO:0000259" key="1">
    <source>
        <dbReference type="Pfam" id="PF03551"/>
    </source>
</evidence>
<dbReference type="InterPro" id="IPR036390">
    <property type="entry name" value="WH_DNA-bd_sf"/>
</dbReference>
<dbReference type="RefSeq" id="WP_185002197.1">
    <property type="nucleotide sequence ID" value="NZ_BAAAUI010000056.1"/>
</dbReference>
<comment type="caution">
    <text evidence="2">The sequence shown here is derived from an EMBL/GenBank/DDBJ whole genome shotgun (WGS) entry which is preliminary data.</text>
</comment>
<dbReference type="GO" id="GO:0003677">
    <property type="term" value="F:DNA binding"/>
    <property type="evidence" value="ECO:0007669"/>
    <property type="project" value="UniProtKB-KW"/>
</dbReference>
<dbReference type="PANTHER" id="PTHR33169">
    <property type="entry name" value="PADR-FAMILY TRANSCRIPTIONAL REGULATOR"/>
    <property type="match status" value="1"/>
</dbReference>
<dbReference type="Proteomes" id="UP000533598">
    <property type="component" value="Unassembled WGS sequence"/>
</dbReference>
<evidence type="ECO:0000313" key="2">
    <source>
        <dbReference type="EMBL" id="MBB4676362.1"/>
    </source>
</evidence>
<keyword evidence="2" id="KW-0238">DNA-binding</keyword>
<protein>
    <submittedName>
        <fullName evidence="2">DNA-binding PadR family transcriptional regulator</fullName>
    </submittedName>
</protein>
<dbReference type="InterPro" id="IPR036388">
    <property type="entry name" value="WH-like_DNA-bd_sf"/>
</dbReference>
<keyword evidence="3" id="KW-1185">Reference proteome</keyword>
<dbReference type="InterPro" id="IPR005149">
    <property type="entry name" value="Tscrpt_reg_PadR_N"/>
</dbReference>
<evidence type="ECO:0000313" key="3">
    <source>
        <dbReference type="Proteomes" id="UP000533598"/>
    </source>
</evidence>
<dbReference type="SUPFAM" id="SSF46785">
    <property type="entry name" value="Winged helix' DNA-binding domain"/>
    <property type="match status" value="1"/>
</dbReference>
<gene>
    <name evidence="2" type="ORF">HNR67_002480</name>
</gene>
<dbReference type="PANTHER" id="PTHR33169:SF27">
    <property type="entry name" value="TRANSCRIPTIONAL REGULATOR PADR FAMILY PROTEIN"/>
    <property type="match status" value="1"/>
</dbReference>
<proteinExistence type="predicted"/>
<dbReference type="EMBL" id="JACHMH010000001">
    <property type="protein sequence ID" value="MBB4676362.1"/>
    <property type="molecule type" value="Genomic_DNA"/>
</dbReference>
<dbReference type="Gene3D" id="1.10.10.10">
    <property type="entry name" value="Winged helix-like DNA-binding domain superfamily/Winged helix DNA-binding domain"/>
    <property type="match status" value="1"/>
</dbReference>
<dbReference type="AlphaFoldDB" id="A0A7W7C891"/>
<reference evidence="2 3" key="1">
    <citation type="submission" date="2020-08" db="EMBL/GenBank/DDBJ databases">
        <title>Sequencing the genomes of 1000 actinobacteria strains.</title>
        <authorList>
            <person name="Klenk H.-P."/>
        </authorList>
    </citation>
    <scope>NUCLEOTIDE SEQUENCE [LARGE SCALE GENOMIC DNA]</scope>
    <source>
        <strain evidence="2 3">DSM 44230</strain>
    </source>
</reference>
<sequence length="210" mass="23546">MATPIRRSPLALTVLCLVIEAPVHAYRIQQLIKERGKDRVVNVRQRASVYQTIERLLKAGLIKVKETERADNRPERTIYEIGPEGLATARAWLREMFTATGTEFPEFPAAVAFMPLLEPGEIRALLAVRADKLAELVAEIDTVMAEALATGLPRLFLLEEEYQRATLVAQLDWVRATVAELDDGRISWDQEWLRAVGDSFSTPTDEGESS</sequence>
<dbReference type="InterPro" id="IPR052509">
    <property type="entry name" value="Metal_resp_DNA-bind_regulator"/>
</dbReference>
<feature type="domain" description="Transcription regulator PadR N-terminal" evidence="1">
    <location>
        <begin position="14"/>
        <end position="87"/>
    </location>
</feature>
<dbReference type="Pfam" id="PF03551">
    <property type="entry name" value="PadR"/>
    <property type="match status" value="1"/>
</dbReference>